<dbReference type="SUPFAM" id="SSF52113">
    <property type="entry name" value="BRCT domain"/>
    <property type="match status" value="1"/>
</dbReference>
<dbReference type="InterPro" id="IPR001357">
    <property type="entry name" value="BRCT_dom"/>
</dbReference>
<dbReference type="SMART" id="SM00292">
    <property type="entry name" value="BRCT"/>
    <property type="match status" value="1"/>
</dbReference>
<dbReference type="InterPro" id="IPR036420">
    <property type="entry name" value="BRCT_dom_sf"/>
</dbReference>
<reference evidence="4 5" key="1">
    <citation type="submission" date="2014-04" db="EMBL/GenBank/DDBJ databases">
        <authorList>
            <consortium name="DOE Joint Genome Institute"/>
            <person name="Kuo A."/>
            <person name="Girlanda M."/>
            <person name="Perotto S."/>
            <person name="Kohler A."/>
            <person name="Nagy L.G."/>
            <person name="Floudas D."/>
            <person name="Copeland A."/>
            <person name="Barry K.W."/>
            <person name="Cichocki N."/>
            <person name="Veneault-Fourrey C."/>
            <person name="LaButti K."/>
            <person name="Lindquist E.A."/>
            <person name="Lipzen A."/>
            <person name="Lundell T."/>
            <person name="Morin E."/>
            <person name="Murat C."/>
            <person name="Sun H."/>
            <person name="Tunlid A."/>
            <person name="Henrissat B."/>
            <person name="Grigoriev I.V."/>
            <person name="Hibbett D.S."/>
            <person name="Martin F."/>
            <person name="Nordberg H.P."/>
            <person name="Cantor M.N."/>
            <person name="Hua S.X."/>
        </authorList>
    </citation>
    <scope>NUCLEOTIDE SEQUENCE [LARGE SCALE GENOMIC DNA]</scope>
    <source>
        <strain evidence="4 5">MUT 4182</strain>
    </source>
</reference>
<dbReference type="GO" id="GO:0033314">
    <property type="term" value="P:mitotic DNA replication checkpoint signaling"/>
    <property type="evidence" value="ECO:0007669"/>
    <property type="project" value="TreeGrafter"/>
</dbReference>
<name>A0A0C3QN00_9AGAM</name>
<sequence length="146" mass="16162">MRKGKGRGSTKVPGVKLKAVPSNASSKRRIEDSYSDNDEPGPLGDMPVNDTKPPFDGLVICCTGIKDKNVLFEQAKILGATTSKDFTVNVTHLIADGPGSAKYQCALERRIPIMDSKWVANTYARWQNGEIVFLKERCTACHYWQD</sequence>
<evidence type="ECO:0000256" key="1">
    <source>
        <dbReference type="ARBA" id="ARBA00022737"/>
    </source>
</evidence>
<dbReference type="OrthoDB" id="251770at2759"/>
<dbReference type="AlphaFoldDB" id="A0A0C3QN00"/>
<protein>
    <recommendedName>
        <fullName evidence="3">BRCT domain-containing protein</fullName>
    </recommendedName>
</protein>
<dbReference type="Gene3D" id="3.40.50.10190">
    <property type="entry name" value="BRCT domain"/>
    <property type="match status" value="1"/>
</dbReference>
<dbReference type="STRING" id="1051891.A0A0C3QN00"/>
<dbReference type="Proteomes" id="UP000054248">
    <property type="component" value="Unassembled WGS sequence"/>
</dbReference>
<feature type="region of interest" description="Disordered" evidence="2">
    <location>
        <begin position="1"/>
        <end position="50"/>
    </location>
</feature>
<accession>A0A0C3QN00</accession>
<organism evidence="4 5">
    <name type="scientific">Tulasnella calospora MUT 4182</name>
    <dbReference type="NCBI Taxonomy" id="1051891"/>
    <lineage>
        <taxon>Eukaryota</taxon>
        <taxon>Fungi</taxon>
        <taxon>Dikarya</taxon>
        <taxon>Basidiomycota</taxon>
        <taxon>Agaricomycotina</taxon>
        <taxon>Agaricomycetes</taxon>
        <taxon>Cantharellales</taxon>
        <taxon>Tulasnellaceae</taxon>
        <taxon>Tulasnella</taxon>
    </lineage>
</organism>
<feature type="domain" description="BRCT" evidence="3">
    <location>
        <begin position="50"/>
        <end position="125"/>
    </location>
</feature>
<dbReference type="Pfam" id="PF12738">
    <property type="entry name" value="PTCB-BRCT"/>
    <property type="match status" value="1"/>
</dbReference>
<proteinExistence type="predicted"/>
<evidence type="ECO:0000259" key="3">
    <source>
        <dbReference type="PROSITE" id="PS50172"/>
    </source>
</evidence>
<dbReference type="HOGENOM" id="CLU_1849903_0_0_1"/>
<dbReference type="EMBL" id="KN822995">
    <property type="protein sequence ID" value="KIO28329.1"/>
    <property type="molecule type" value="Genomic_DNA"/>
</dbReference>
<reference evidence="5" key="2">
    <citation type="submission" date="2015-01" db="EMBL/GenBank/DDBJ databases">
        <title>Evolutionary Origins and Diversification of the Mycorrhizal Mutualists.</title>
        <authorList>
            <consortium name="DOE Joint Genome Institute"/>
            <consortium name="Mycorrhizal Genomics Consortium"/>
            <person name="Kohler A."/>
            <person name="Kuo A."/>
            <person name="Nagy L.G."/>
            <person name="Floudas D."/>
            <person name="Copeland A."/>
            <person name="Barry K.W."/>
            <person name="Cichocki N."/>
            <person name="Veneault-Fourrey C."/>
            <person name="LaButti K."/>
            <person name="Lindquist E.A."/>
            <person name="Lipzen A."/>
            <person name="Lundell T."/>
            <person name="Morin E."/>
            <person name="Murat C."/>
            <person name="Riley R."/>
            <person name="Ohm R."/>
            <person name="Sun H."/>
            <person name="Tunlid A."/>
            <person name="Henrissat B."/>
            <person name="Grigoriev I.V."/>
            <person name="Hibbett D.S."/>
            <person name="Martin F."/>
        </authorList>
    </citation>
    <scope>NUCLEOTIDE SEQUENCE [LARGE SCALE GENOMIC DNA]</scope>
    <source>
        <strain evidence="5">MUT 4182</strain>
    </source>
</reference>
<dbReference type="PANTHER" id="PTHR13561">
    <property type="entry name" value="DNA REPLICATION REGULATOR DPB11-RELATED"/>
    <property type="match status" value="1"/>
</dbReference>
<gene>
    <name evidence="4" type="ORF">M407DRAFT_22395</name>
</gene>
<dbReference type="GO" id="GO:0007095">
    <property type="term" value="P:mitotic G2 DNA damage checkpoint signaling"/>
    <property type="evidence" value="ECO:0007669"/>
    <property type="project" value="TreeGrafter"/>
</dbReference>
<dbReference type="GO" id="GO:0006270">
    <property type="term" value="P:DNA replication initiation"/>
    <property type="evidence" value="ECO:0007669"/>
    <property type="project" value="TreeGrafter"/>
</dbReference>
<evidence type="ECO:0000313" key="5">
    <source>
        <dbReference type="Proteomes" id="UP000054248"/>
    </source>
</evidence>
<dbReference type="PANTHER" id="PTHR13561:SF20">
    <property type="entry name" value="DNA TOPOISOMERASE 2-BINDING PROTEIN 1"/>
    <property type="match status" value="1"/>
</dbReference>
<dbReference type="PROSITE" id="PS50172">
    <property type="entry name" value="BRCT"/>
    <property type="match status" value="1"/>
</dbReference>
<keyword evidence="5" id="KW-1185">Reference proteome</keyword>
<keyword evidence="1" id="KW-0677">Repeat</keyword>
<evidence type="ECO:0000256" key="2">
    <source>
        <dbReference type="SAM" id="MobiDB-lite"/>
    </source>
</evidence>
<evidence type="ECO:0000313" key="4">
    <source>
        <dbReference type="EMBL" id="KIO28329.1"/>
    </source>
</evidence>